<organism evidence="4 5">
    <name type="scientific">Psychroflexus planctonicus</name>
    <dbReference type="NCBI Taxonomy" id="1526575"/>
    <lineage>
        <taxon>Bacteria</taxon>
        <taxon>Pseudomonadati</taxon>
        <taxon>Bacteroidota</taxon>
        <taxon>Flavobacteriia</taxon>
        <taxon>Flavobacteriales</taxon>
        <taxon>Flavobacteriaceae</taxon>
        <taxon>Psychroflexus</taxon>
    </lineage>
</organism>
<keyword evidence="3" id="KW-0998">Cell outer membrane</keyword>
<dbReference type="Gene3D" id="2.40.170.20">
    <property type="entry name" value="TonB-dependent receptor, beta-barrel domain"/>
    <property type="match status" value="1"/>
</dbReference>
<evidence type="ECO:0008006" key="6">
    <source>
        <dbReference type="Google" id="ProtNLM"/>
    </source>
</evidence>
<dbReference type="SUPFAM" id="SSF56935">
    <property type="entry name" value="Porins"/>
    <property type="match status" value="1"/>
</dbReference>
<keyword evidence="2" id="KW-0472">Membrane</keyword>
<accession>A0ABQ1SKT2</accession>
<sequence>MILSNNKAILELSISLKFSLFVNIKMPCKKQTMPNLKSILWISFSVFFLVNTYAQREKDTITPEKLIITKQYNPSVNDAFKIKKQPKFNDSILPKPQVLNYSILEVPVASTFTPAKGRAGGLRLTSDNLDNFNNYARVGAGNFTSILAEFFSELALNDHQRLNIGLSHFSSQGGIDEVELDDDFMTNALQLKFSSEEQDFVWDLHGGLAYNAYNYYGVPENILPIIDGELNDISQNYLSFNLGGSLAFYDAFFKNVEVDFSNFSDNFSSQENRFVLKPQVDFFIGDQRIENSFKFDYLGGEFKNESLGDYNYAFAITAYNPNIQINEERFSLKLGADFTYLSDLENSEGSFYVYPKVEGSYQITRDNLIAFGGVDGGLDQNSYQDFSNSNPFISPTFGVAPTNRQYDAFLGLKGGSYALSYNAKVSYTSSENNPFFTLNNTASTSGEAFNYRNSFGLVYDDLNTLALDVEIDYSLNNKLTVGFLANYSSYDVDQLEAAYNLPETSASVFANYKMNEKWKFGASVFFVGEREDLALQESLTSPFDELEIVTLSSFVDANLSVQYKINNQLHAFVEAKNIFGGNYERWLNYPVQDFQILGGVSFQFDW</sequence>
<evidence type="ECO:0000256" key="3">
    <source>
        <dbReference type="ARBA" id="ARBA00023237"/>
    </source>
</evidence>
<keyword evidence="5" id="KW-1185">Reference proteome</keyword>
<reference evidence="5" key="1">
    <citation type="journal article" date="2019" name="Int. J. Syst. Evol. Microbiol.">
        <title>The Global Catalogue of Microorganisms (GCM) 10K type strain sequencing project: providing services to taxonomists for standard genome sequencing and annotation.</title>
        <authorList>
            <consortium name="The Broad Institute Genomics Platform"/>
            <consortium name="The Broad Institute Genome Sequencing Center for Infectious Disease"/>
            <person name="Wu L."/>
            <person name="Ma J."/>
        </authorList>
    </citation>
    <scope>NUCLEOTIDE SEQUENCE [LARGE SCALE GENOMIC DNA]</scope>
    <source>
        <strain evidence="5">CGMCC 1.12931</strain>
    </source>
</reference>
<evidence type="ECO:0000256" key="1">
    <source>
        <dbReference type="ARBA" id="ARBA00004442"/>
    </source>
</evidence>
<name>A0ABQ1SKT2_9FLAO</name>
<dbReference type="EMBL" id="BMGM01000012">
    <property type="protein sequence ID" value="GGE43579.1"/>
    <property type="molecule type" value="Genomic_DNA"/>
</dbReference>
<dbReference type="Proteomes" id="UP000599179">
    <property type="component" value="Unassembled WGS sequence"/>
</dbReference>
<proteinExistence type="predicted"/>
<comment type="caution">
    <text evidence="4">The sequence shown here is derived from an EMBL/GenBank/DDBJ whole genome shotgun (WGS) entry which is preliminary data.</text>
</comment>
<evidence type="ECO:0000256" key="2">
    <source>
        <dbReference type="ARBA" id="ARBA00023136"/>
    </source>
</evidence>
<gene>
    <name evidence="4" type="ORF">GCM10010832_24430</name>
</gene>
<evidence type="ECO:0000313" key="5">
    <source>
        <dbReference type="Proteomes" id="UP000599179"/>
    </source>
</evidence>
<protein>
    <recommendedName>
        <fullName evidence="6">TonB-dependent receptor</fullName>
    </recommendedName>
</protein>
<comment type="subcellular location">
    <subcellularLocation>
        <location evidence="1">Cell outer membrane</location>
    </subcellularLocation>
</comment>
<dbReference type="InterPro" id="IPR036942">
    <property type="entry name" value="Beta-barrel_TonB_sf"/>
</dbReference>
<evidence type="ECO:0000313" key="4">
    <source>
        <dbReference type="EMBL" id="GGE43579.1"/>
    </source>
</evidence>